<comment type="similarity">
    <text evidence="7">Belongs to the binding-protein-dependent transport system permease family.</text>
</comment>
<evidence type="ECO:0000256" key="4">
    <source>
        <dbReference type="ARBA" id="ARBA00022692"/>
    </source>
</evidence>
<dbReference type="PROSITE" id="PS50928">
    <property type="entry name" value="ABC_TM1"/>
    <property type="match status" value="1"/>
</dbReference>
<dbReference type="eggNOG" id="COG1173">
    <property type="taxonomic scope" value="Bacteria"/>
</dbReference>
<evidence type="ECO:0000313" key="10">
    <source>
        <dbReference type="Proteomes" id="UP000002016"/>
    </source>
</evidence>
<keyword evidence="5 7" id="KW-1133">Transmembrane helix</keyword>
<dbReference type="PANTHER" id="PTHR43386">
    <property type="entry name" value="OLIGOPEPTIDE TRANSPORT SYSTEM PERMEASE PROTEIN APPC"/>
    <property type="match status" value="1"/>
</dbReference>
<dbReference type="InterPro" id="IPR035906">
    <property type="entry name" value="MetI-like_sf"/>
</dbReference>
<feature type="transmembrane region" description="Helical" evidence="7">
    <location>
        <begin position="292"/>
        <end position="313"/>
    </location>
</feature>
<accession>A8F8S6</accession>
<feature type="transmembrane region" description="Helical" evidence="7">
    <location>
        <begin position="35"/>
        <end position="56"/>
    </location>
</feature>
<dbReference type="STRING" id="416591.Tlet_2006"/>
<name>A8F8S6_PSELT</name>
<dbReference type="AlphaFoldDB" id="A8F8S6"/>
<dbReference type="HOGENOM" id="CLU_028518_1_2_0"/>
<dbReference type="Gene3D" id="1.10.3720.10">
    <property type="entry name" value="MetI-like"/>
    <property type="match status" value="1"/>
</dbReference>
<dbReference type="Pfam" id="PF00528">
    <property type="entry name" value="BPD_transp_1"/>
    <property type="match status" value="1"/>
</dbReference>
<evidence type="ECO:0000256" key="2">
    <source>
        <dbReference type="ARBA" id="ARBA00022448"/>
    </source>
</evidence>
<sequence length="327" mass="36521">MMVEAVIKEPLWKIRFKLWLRSFKTNWELFKERKLAVFGLGVIIFFAIFGLIYPLYPVVMKNIFWKDDPYGYQTFLPYDPIVGFDPEVISHPSPPSLRHPLGTDPLGRDILSMVMYSTPREFVLGITAALITVVIGTIIGASSAYYGGVIDTFFMRLADIVMLFPSLALLMVLSAFIDLTLFRLAVIIGLLSGFGSITLVLKAQALTVKVRPFIEAAKSAGASDAYIIFKHIIPNILPLSFLYMMLNVTGAIFTEATLSFLGLANIRMSWGVIIQMAESSGYLMGASIGTFWWLWVPAGACITLLCSAFYFLGRGLEEIVNPRLRKR</sequence>
<gene>
    <name evidence="9" type="ordered locus">Tlet_2006</name>
</gene>
<dbReference type="SUPFAM" id="SSF161098">
    <property type="entry name" value="MetI-like"/>
    <property type="match status" value="1"/>
</dbReference>
<keyword evidence="4 7" id="KW-0812">Transmembrane</keyword>
<keyword evidence="6 7" id="KW-0472">Membrane</keyword>
<dbReference type="RefSeq" id="WP_012004036.1">
    <property type="nucleotide sequence ID" value="NC_009828.1"/>
</dbReference>
<dbReference type="GO" id="GO:0005886">
    <property type="term" value="C:plasma membrane"/>
    <property type="evidence" value="ECO:0007669"/>
    <property type="project" value="UniProtKB-SubCell"/>
</dbReference>
<keyword evidence="2 7" id="KW-0813">Transport</keyword>
<organism evidence="9 10">
    <name type="scientific">Pseudothermotoga lettingae (strain ATCC BAA-301 / DSM 14385 / NBRC 107922 / TMO)</name>
    <name type="common">Thermotoga lettingae</name>
    <dbReference type="NCBI Taxonomy" id="416591"/>
    <lineage>
        <taxon>Bacteria</taxon>
        <taxon>Thermotogati</taxon>
        <taxon>Thermotogota</taxon>
        <taxon>Thermotogae</taxon>
        <taxon>Thermotogales</taxon>
        <taxon>Thermotogaceae</taxon>
        <taxon>Pseudothermotoga</taxon>
    </lineage>
</organism>
<evidence type="ECO:0000256" key="1">
    <source>
        <dbReference type="ARBA" id="ARBA00004651"/>
    </source>
</evidence>
<evidence type="ECO:0000256" key="6">
    <source>
        <dbReference type="ARBA" id="ARBA00023136"/>
    </source>
</evidence>
<dbReference type="InterPro" id="IPR050366">
    <property type="entry name" value="BP-dependent_transpt_permease"/>
</dbReference>
<feature type="transmembrane region" description="Helical" evidence="7">
    <location>
        <begin position="153"/>
        <end position="177"/>
    </location>
</feature>
<protein>
    <submittedName>
        <fullName evidence="9">Binding-protein-dependent transport systems inner membrane component</fullName>
    </submittedName>
</protein>
<reference evidence="9 10" key="1">
    <citation type="submission" date="2007-08" db="EMBL/GenBank/DDBJ databases">
        <title>Complete sequence of Thermotoga lettingae TMO.</title>
        <authorList>
            <consortium name="US DOE Joint Genome Institute"/>
            <person name="Copeland A."/>
            <person name="Lucas S."/>
            <person name="Lapidus A."/>
            <person name="Barry K."/>
            <person name="Glavina del Rio T."/>
            <person name="Dalin E."/>
            <person name="Tice H."/>
            <person name="Pitluck S."/>
            <person name="Foster B."/>
            <person name="Bruce D."/>
            <person name="Schmutz J."/>
            <person name="Larimer F."/>
            <person name="Land M."/>
            <person name="Hauser L."/>
            <person name="Kyrpides N."/>
            <person name="Mikhailova N."/>
            <person name="Nelson K."/>
            <person name="Gogarten J.P."/>
            <person name="Noll K."/>
            <person name="Richardson P."/>
        </authorList>
    </citation>
    <scope>NUCLEOTIDE SEQUENCE [LARGE SCALE GENOMIC DNA]</scope>
    <source>
        <strain evidence="10">ATCC BAA-301 / DSM 14385 / NBRC 107922 / TMO</strain>
    </source>
</reference>
<dbReference type="InterPro" id="IPR000515">
    <property type="entry name" value="MetI-like"/>
</dbReference>
<dbReference type="KEGG" id="tle:Tlet_2006"/>
<evidence type="ECO:0000256" key="7">
    <source>
        <dbReference type="RuleBase" id="RU363032"/>
    </source>
</evidence>
<feature type="domain" description="ABC transmembrane type-1" evidence="8">
    <location>
        <begin position="118"/>
        <end position="313"/>
    </location>
</feature>
<feature type="transmembrane region" description="Helical" evidence="7">
    <location>
        <begin position="122"/>
        <end position="147"/>
    </location>
</feature>
<keyword evidence="10" id="KW-1185">Reference proteome</keyword>
<reference evidence="9 10" key="2">
    <citation type="journal article" date="2009" name="Proc. Natl. Acad. Sci. U.S.A.">
        <title>On the chimeric nature, thermophilic origin, and phylogenetic placement of the Thermotogales.</title>
        <authorList>
            <person name="Zhaxybayeva O."/>
            <person name="Swithers K.S."/>
            <person name="Lapierre P."/>
            <person name="Fournier G.P."/>
            <person name="Bickhart D.M."/>
            <person name="DeBoy R.T."/>
            <person name="Nelson K.E."/>
            <person name="Nesbo C.L."/>
            <person name="Doolittle W.F."/>
            <person name="Gogarten J.P."/>
            <person name="Noll K.M."/>
        </authorList>
    </citation>
    <scope>NUCLEOTIDE SEQUENCE [LARGE SCALE GENOMIC DNA]</scope>
    <source>
        <strain evidence="10">ATCC BAA-301 / DSM 14385 / NBRC 107922 / TMO</strain>
    </source>
</reference>
<dbReference type="PANTHER" id="PTHR43386:SF1">
    <property type="entry name" value="D,D-DIPEPTIDE TRANSPORT SYSTEM PERMEASE PROTEIN DDPC-RELATED"/>
    <property type="match status" value="1"/>
</dbReference>
<dbReference type="CDD" id="cd06261">
    <property type="entry name" value="TM_PBP2"/>
    <property type="match status" value="1"/>
</dbReference>
<evidence type="ECO:0000256" key="3">
    <source>
        <dbReference type="ARBA" id="ARBA00022475"/>
    </source>
</evidence>
<keyword evidence="3" id="KW-1003">Cell membrane</keyword>
<proteinExistence type="inferred from homology"/>
<dbReference type="Proteomes" id="UP000002016">
    <property type="component" value="Chromosome"/>
</dbReference>
<feature type="transmembrane region" description="Helical" evidence="7">
    <location>
        <begin position="225"/>
        <end position="246"/>
    </location>
</feature>
<evidence type="ECO:0000256" key="5">
    <source>
        <dbReference type="ARBA" id="ARBA00022989"/>
    </source>
</evidence>
<dbReference type="GO" id="GO:0055085">
    <property type="term" value="P:transmembrane transport"/>
    <property type="evidence" value="ECO:0007669"/>
    <property type="project" value="InterPro"/>
</dbReference>
<feature type="transmembrane region" description="Helical" evidence="7">
    <location>
        <begin position="184"/>
        <end position="205"/>
    </location>
</feature>
<evidence type="ECO:0000259" key="8">
    <source>
        <dbReference type="PROSITE" id="PS50928"/>
    </source>
</evidence>
<evidence type="ECO:0000313" key="9">
    <source>
        <dbReference type="EMBL" id="ABV34560.1"/>
    </source>
</evidence>
<dbReference type="EMBL" id="CP000812">
    <property type="protein sequence ID" value="ABV34560.1"/>
    <property type="molecule type" value="Genomic_DNA"/>
</dbReference>
<comment type="subcellular location">
    <subcellularLocation>
        <location evidence="1 7">Cell membrane</location>
        <topology evidence="1 7">Multi-pass membrane protein</topology>
    </subcellularLocation>
</comment>